<dbReference type="InterPro" id="IPR017945">
    <property type="entry name" value="DHBP_synth_RibB-like_a/b_dom"/>
</dbReference>
<proteinExistence type="predicted"/>
<reference evidence="2 3" key="1">
    <citation type="submission" date="2017-02" db="EMBL/GenBank/DDBJ databases">
        <title>The new phylogeny of genus Mycobacterium.</title>
        <authorList>
            <person name="Tortoli E."/>
            <person name="Trovato A."/>
            <person name="Cirillo D.M."/>
        </authorList>
    </citation>
    <scope>NUCLEOTIDE SEQUENCE [LARGE SCALE GENOMIC DNA]</scope>
    <source>
        <strain evidence="2 3">DSM 45255</strain>
    </source>
</reference>
<dbReference type="RefSeq" id="WP_083096896.1">
    <property type="nucleotide sequence ID" value="NZ_AP022590.1"/>
</dbReference>
<dbReference type="Gene3D" id="3.90.870.10">
    <property type="entry name" value="DHBP synthase"/>
    <property type="match status" value="1"/>
</dbReference>
<dbReference type="EMBL" id="MVHW01000022">
    <property type="protein sequence ID" value="ORB03470.1"/>
    <property type="molecule type" value="Genomic_DNA"/>
</dbReference>
<evidence type="ECO:0000313" key="2">
    <source>
        <dbReference type="EMBL" id="ORB03470.1"/>
    </source>
</evidence>
<feature type="domain" description="YrdC-like" evidence="1">
    <location>
        <begin position="15"/>
        <end position="216"/>
    </location>
</feature>
<organism evidence="2 3">
    <name type="scientific">Mycobacterium mantenii</name>
    <dbReference type="NCBI Taxonomy" id="560555"/>
    <lineage>
        <taxon>Bacteria</taxon>
        <taxon>Bacillati</taxon>
        <taxon>Actinomycetota</taxon>
        <taxon>Actinomycetes</taxon>
        <taxon>Mycobacteriales</taxon>
        <taxon>Mycobacteriaceae</taxon>
        <taxon>Mycobacterium</taxon>
        <taxon>Mycobacterium avium complex (MAC)</taxon>
    </lineage>
</organism>
<dbReference type="AlphaFoldDB" id="A0A1X0FQC4"/>
<accession>A0A1X0FQC4</accession>
<dbReference type="GO" id="GO:0003725">
    <property type="term" value="F:double-stranded RNA binding"/>
    <property type="evidence" value="ECO:0007669"/>
    <property type="project" value="InterPro"/>
</dbReference>
<protein>
    <recommendedName>
        <fullName evidence="1">YrdC-like domain-containing protein</fullName>
    </recommendedName>
</protein>
<dbReference type="STRING" id="560555.BST30_18475"/>
<evidence type="ECO:0000313" key="3">
    <source>
        <dbReference type="Proteomes" id="UP000192760"/>
    </source>
</evidence>
<dbReference type="Pfam" id="PF01300">
    <property type="entry name" value="Sua5_yciO_yrdC"/>
    <property type="match status" value="1"/>
</dbReference>
<comment type="caution">
    <text evidence="2">The sequence shown here is derived from an EMBL/GenBank/DDBJ whole genome shotgun (WGS) entry which is preliminary data.</text>
</comment>
<gene>
    <name evidence="2" type="ORF">BST30_18475</name>
</gene>
<dbReference type="Proteomes" id="UP000192760">
    <property type="component" value="Unassembled WGS sequence"/>
</dbReference>
<name>A0A1X0FQC4_MYCNT</name>
<dbReference type="SUPFAM" id="SSF55821">
    <property type="entry name" value="YrdC/RibB"/>
    <property type="match status" value="1"/>
</dbReference>
<dbReference type="PROSITE" id="PS51163">
    <property type="entry name" value="YRDC"/>
    <property type="match status" value="1"/>
</dbReference>
<evidence type="ECO:0000259" key="1">
    <source>
        <dbReference type="PROSITE" id="PS51163"/>
    </source>
</evidence>
<dbReference type="InterPro" id="IPR006070">
    <property type="entry name" value="Sua5-like_dom"/>
</dbReference>
<sequence>MSADPLFDDEILAVASDPRDVCHHLGLGGIAVLRSDTVPAAICRAFSLPTLRQLDVLLDHAVTPYSVNFCDTQSAMRWLEPSASDLRILDGLVPGRITLVSRAAADPVAQRLSRALNADGQTLGVRVSSSKDEARVAKLLGGPVVTAAINVDGRPAESVEEATNYLRNRMRRLNIRQRIMEVRDRARAKNSDLSTVVRNRKDGRFSVLEVIRSGAVADKLVRRVASTPWTPREIEDVT</sequence>